<name>A0A3T0EAD5_9PROT</name>
<protein>
    <submittedName>
        <fullName evidence="1">Uncharacterized protein</fullName>
    </submittedName>
</protein>
<evidence type="ECO:0000313" key="1">
    <source>
        <dbReference type="EMBL" id="AZU04240.1"/>
    </source>
</evidence>
<dbReference type="EMBL" id="CP018911">
    <property type="protein sequence ID" value="AZU04240.1"/>
    <property type="molecule type" value="Genomic_DNA"/>
</dbReference>
<evidence type="ECO:0000313" key="2">
    <source>
        <dbReference type="Proteomes" id="UP000286954"/>
    </source>
</evidence>
<gene>
    <name evidence="1" type="ORF">X907_1709</name>
</gene>
<sequence length="51" mass="5588">MPEDRALRQVAGIAFLGHAGRTGLLRMALTFRRDRPPPPVAVRKIFVTACG</sequence>
<proteinExistence type="predicted"/>
<accession>A0A3T0EAD5</accession>
<dbReference type="AlphaFoldDB" id="A0A3T0EAD5"/>
<organism evidence="1 2">
    <name type="scientific">Glycocaulis alkaliphilus</name>
    <dbReference type="NCBI Taxonomy" id="1434191"/>
    <lineage>
        <taxon>Bacteria</taxon>
        <taxon>Pseudomonadati</taxon>
        <taxon>Pseudomonadota</taxon>
        <taxon>Alphaproteobacteria</taxon>
        <taxon>Maricaulales</taxon>
        <taxon>Maricaulaceae</taxon>
        <taxon>Glycocaulis</taxon>
    </lineage>
</organism>
<reference evidence="1 2" key="1">
    <citation type="submission" date="2016-12" db="EMBL/GenBank/DDBJ databases">
        <title>The genome of dimorphic prosthecate Glycocaulis alkaliphilus 6b-8t, isolated from crude oil dictates its adaptability in petroleum environments.</title>
        <authorList>
            <person name="Wu X.-L."/>
            <person name="Geng S."/>
        </authorList>
    </citation>
    <scope>NUCLEOTIDE SEQUENCE [LARGE SCALE GENOMIC DNA]</scope>
    <source>
        <strain evidence="1 2">6B-8</strain>
    </source>
</reference>
<dbReference type="Proteomes" id="UP000286954">
    <property type="component" value="Chromosome"/>
</dbReference>
<dbReference type="KEGG" id="gak:X907_1709"/>
<keyword evidence="2" id="KW-1185">Reference proteome</keyword>